<keyword evidence="2" id="KW-1185">Reference proteome</keyword>
<protein>
    <submittedName>
        <fullName evidence="1">Transposase</fullName>
    </submittedName>
</protein>
<dbReference type="PANTHER" id="PTHR33609:SF1">
    <property type="entry name" value="TRANSPOSASE"/>
    <property type="match status" value="1"/>
</dbReference>
<evidence type="ECO:0000313" key="1">
    <source>
        <dbReference type="EMBL" id="MDM0046822.1"/>
    </source>
</evidence>
<dbReference type="InterPro" id="IPR009057">
    <property type="entry name" value="Homeodomain-like_sf"/>
</dbReference>
<proteinExistence type="predicted"/>
<dbReference type="SUPFAM" id="SSF46689">
    <property type="entry name" value="Homeodomain-like"/>
    <property type="match status" value="1"/>
</dbReference>
<dbReference type="InterPro" id="IPR002514">
    <property type="entry name" value="Transposase_8"/>
</dbReference>
<dbReference type="PANTHER" id="PTHR33609">
    <property type="entry name" value="LOW CALCIUM RESPONSE LOCUS PROTEIN S"/>
    <property type="match status" value="1"/>
</dbReference>
<dbReference type="InterPro" id="IPR052546">
    <property type="entry name" value="Transposase_8_domain"/>
</dbReference>
<reference evidence="1" key="1">
    <citation type="submission" date="2023-06" db="EMBL/GenBank/DDBJ databases">
        <authorList>
            <person name="Jiang Y."/>
            <person name="Liu Q."/>
        </authorList>
    </citation>
    <scope>NUCLEOTIDE SEQUENCE</scope>
    <source>
        <strain evidence="1">CGMCC 1.12089</strain>
    </source>
</reference>
<dbReference type="EMBL" id="JASZYV010000004">
    <property type="protein sequence ID" value="MDM0046822.1"/>
    <property type="molecule type" value="Genomic_DNA"/>
</dbReference>
<gene>
    <name evidence="1" type="ORF">QTH91_20185</name>
</gene>
<comment type="caution">
    <text evidence="1">The sequence shown here is derived from an EMBL/GenBank/DDBJ whole genome shotgun (WGS) entry which is preliminary data.</text>
</comment>
<dbReference type="RefSeq" id="WP_286661930.1">
    <property type="nucleotide sequence ID" value="NZ_JASZYV010000004.1"/>
</dbReference>
<dbReference type="Pfam" id="PF01527">
    <property type="entry name" value="HTH_Tnp_1"/>
    <property type="match status" value="1"/>
</dbReference>
<evidence type="ECO:0000313" key="2">
    <source>
        <dbReference type="Proteomes" id="UP001174908"/>
    </source>
</evidence>
<dbReference type="Proteomes" id="UP001174908">
    <property type="component" value="Unassembled WGS sequence"/>
</dbReference>
<name>A0ABT7NFX1_9BURK</name>
<sequence length="88" mass="10283">MKRSRFSEEQITYALRLADSGTPVVDVCRQIGITEVTFCTWKKKYAELGVCELRKLKQLEDENARLRRIVADLTLDNQILQEIVRKKL</sequence>
<accession>A0ABT7NFX1</accession>
<organism evidence="1 2">
    <name type="scientific">Variovorax dokdonensis</name>
    <dbReference type="NCBI Taxonomy" id="344883"/>
    <lineage>
        <taxon>Bacteria</taxon>
        <taxon>Pseudomonadati</taxon>
        <taxon>Pseudomonadota</taxon>
        <taxon>Betaproteobacteria</taxon>
        <taxon>Burkholderiales</taxon>
        <taxon>Comamonadaceae</taxon>
        <taxon>Variovorax</taxon>
    </lineage>
</organism>